<sequence length="130" mass="13670">MSTPEPAPTVRHPGSESSESGLRWFAVALLIGHLSLLTIGAVALWRIGDGWWQGAVAAAAVALAYAALWRFLLAPGAKRHLGYRGRFTVNLVLGPIIVILGSLAGLWLPGLLAASTVLLCDALNERGLHG</sequence>
<protein>
    <submittedName>
        <fullName evidence="2">Uncharacterized protein</fullName>
    </submittedName>
</protein>
<name>A0A1M6EXR7_9ACTN</name>
<evidence type="ECO:0000256" key="1">
    <source>
        <dbReference type="SAM" id="Phobius"/>
    </source>
</evidence>
<feature type="transmembrane region" description="Helical" evidence="1">
    <location>
        <begin position="51"/>
        <end position="73"/>
    </location>
</feature>
<keyword evidence="1" id="KW-0472">Membrane</keyword>
<keyword evidence="1" id="KW-1133">Transmembrane helix</keyword>
<keyword evidence="3" id="KW-1185">Reference proteome</keyword>
<organism evidence="2 3">
    <name type="scientific">Tessaracoccus bendigoensis DSM 12906</name>
    <dbReference type="NCBI Taxonomy" id="1123357"/>
    <lineage>
        <taxon>Bacteria</taxon>
        <taxon>Bacillati</taxon>
        <taxon>Actinomycetota</taxon>
        <taxon>Actinomycetes</taxon>
        <taxon>Propionibacteriales</taxon>
        <taxon>Propionibacteriaceae</taxon>
        <taxon>Tessaracoccus</taxon>
    </lineage>
</organism>
<dbReference type="STRING" id="1123357.SAMN02745244_01297"/>
<gene>
    <name evidence="2" type="ORF">SAMN02745244_01297</name>
</gene>
<feature type="transmembrane region" description="Helical" evidence="1">
    <location>
        <begin position="85"/>
        <end position="108"/>
    </location>
</feature>
<accession>A0A1M6EXR7</accession>
<keyword evidence="1" id="KW-0812">Transmembrane</keyword>
<feature type="transmembrane region" description="Helical" evidence="1">
    <location>
        <begin position="21"/>
        <end position="45"/>
    </location>
</feature>
<proteinExistence type="predicted"/>
<evidence type="ECO:0000313" key="2">
    <source>
        <dbReference type="EMBL" id="SHI90233.1"/>
    </source>
</evidence>
<dbReference type="RefSeq" id="WP_073186726.1">
    <property type="nucleotide sequence ID" value="NZ_FQZG01000019.1"/>
</dbReference>
<reference evidence="2 3" key="1">
    <citation type="submission" date="2016-11" db="EMBL/GenBank/DDBJ databases">
        <authorList>
            <person name="Jaros S."/>
            <person name="Januszkiewicz K."/>
            <person name="Wedrychowicz H."/>
        </authorList>
    </citation>
    <scope>NUCLEOTIDE SEQUENCE [LARGE SCALE GENOMIC DNA]</scope>
    <source>
        <strain evidence="2 3">DSM 12906</strain>
    </source>
</reference>
<dbReference type="Proteomes" id="UP000184512">
    <property type="component" value="Unassembled WGS sequence"/>
</dbReference>
<dbReference type="OrthoDB" id="3731731at2"/>
<evidence type="ECO:0000313" key="3">
    <source>
        <dbReference type="Proteomes" id="UP000184512"/>
    </source>
</evidence>
<dbReference type="AlphaFoldDB" id="A0A1M6EXR7"/>
<dbReference type="EMBL" id="FQZG01000019">
    <property type="protein sequence ID" value="SHI90233.1"/>
    <property type="molecule type" value="Genomic_DNA"/>
</dbReference>